<dbReference type="STRING" id="128403.WA1_23965"/>
<dbReference type="RefSeq" id="WP_017740019.1">
    <property type="nucleotide sequence ID" value="NZ_KQ976354.1"/>
</dbReference>
<name>A0A139X7P1_9CYAN</name>
<evidence type="ECO:0000313" key="1">
    <source>
        <dbReference type="EMBL" id="KYC40700.1"/>
    </source>
</evidence>
<sequence length="109" mass="12341">MTARKIVTLELEVKYVNQKLANIFLPGSQNPIGIIFQNSNEIGFEFNDDFSNLEPKFPKTLILPDLGELSQGFLGLRGLELWKSVFIPAILEVSEKSISITDRKLWITC</sequence>
<gene>
    <name evidence="1" type="ORF">WA1_23965</name>
</gene>
<evidence type="ECO:0000313" key="2">
    <source>
        <dbReference type="Proteomes" id="UP000076925"/>
    </source>
</evidence>
<protein>
    <submittedName>
        <fullName evidence="1">Uncharacterized protein</fullName>
    </submittedName>
</protein>
<dbReference type="Proteomes" id="UP000076925">
    <property type="component" value="Unassembled WGS sequence"/>
</dbReference>
<accession>A0A139X7P1</accession>
<keyword evidence="2" id="KW-1185">Reference proteome</keyword>
<dbReference type="EMBL" id="ANNX02000026">
    <property type="protein sequence ID" value="KYC40700.1"/>
    <property type="molecule type" value="Genomic_DNA"/>
</dbReference>
<comment type="caution">
    <text evidence="1">The sequence shown here is derived from an EMBL/GenBank/DDBJ whole genome shotgun (WGS) entry which is preliminary data.</text>
</comment>
<organism evidence="1 2">
    <name type="scientific">Scytonema hofmannii PCC 7110</name>
    <dbReference type="NCBI Taxonomy" id="128403"/>
    <lineage>
        <taxon>Bacteria</taxon>
        <taxon>Bacillati</taxon>
        <taxon>Cyanobacteriota</taxon>
        <taxon>Cyanophyceae</taxon>
        <taxon>Nostocales</taxon>
        <taxon>Scytonemataceae</taxon>
        <taxon>Scytonema</taxon>
    </lineage>
</organism>
<proteinExistence type="predicted"/>
<reference evidence="1 2" key="1">
    <citation type="journal article" date="2013" name="Genome Biol. Evol.">
        <title>Genomes of Stigonematalean cyanobacteria (subsection V) and the evolution of oxygenic photosynthesis from prokaryotes to plastids.</title>
        <authorList>
            <person name="Dagan T."/>
            <person name="Roettger M."/>
            <person name="Stucken K."/>
            <person name="Landan G."/>
            <person name="Koch R."/>
            <person name="Major P."/>
            <person name="Gould S.B."/>
            <person name="Goremykin V.V."/>
            <person name="Rippka R."/>
            <person name="Tandeau de Marsac N."/>
            <person name="Gugger M."/>
            <person name="Lockhart P.J."/>
            <person name="Allen J.F."/>
            <person name="Brune I."/>
            <person name="Maus I."/>
            <person name="Puhler A."/>
            <person name="Martin W.F."/>
        </authorList>
    </citation>
    <scope>NUCLEOTIDE SEQUENCE [LARGE SCALE GENOMIC DNA]</scope>
    <source>
        <strain evidence="1 2">PCC 7110</strain>
    </source>
</reference>
<dbReference type="AlphaFoldDB" id="A0A139X7P1"/>